<comment type="caution">
    <text evidence="5">The sequence shown here is derived from an EMBL/GenBank/DDBJ whole genome shotgun (WGS) entry which is preliminary data.</text>
</comment>
<accession>A0A9P1HAG6</accession>
<dbReference type="InterPro" id="IPR004161">
    <property type="entry name" value="EFTu-like_2"/>
</dbReference>
<evidence type="ECO:0000313" key="5">
    <source>
        <dbReference type="EMBL" id="CAI4219018.1"/>
    </source>
</evidence>
<keyword evidence="2" id="KW-0547">Nucleotide-binding</keyword>
<dbReference type="SUPFAM" id="SSF50465">
    <property type="entry name" value="EF-Tu/eEF-1alpha/eIF2-gamma C-terminal domain"/>
    <property type="match status" value="1"/>
</dbReference>
<dbReference type="CDD" id="cd03708">
    <property type="entry name" value="GTPBP_III"/>
    <property type="match status" value="1"/>
</dbReference>
<dbReference type="InterPro" id="IPR009001">
    <property type="entry name" value="Transl_elong_EF1A/Init_IF2_C"/>
</dbReference>
<dbReference type="AlphaFoldDB" id="A0A9P1HAG6"/>
<dbReference type="InterPro" id="IPR009000">
    <property type="entry name" value="Transl_B-barrel_sf"/>
</dbReference>
<dbReference type="GO" id="GO:0003746">
    <property type="term" value="F:translation elongation factor activity"/>
    <property type="evidence" value="ECO:0007669"/>
    <property type="project" value="TreeGrafter"/>
</dbReference>
<evidence type="ECO:0000259" key="4">
    <source>
        <dbReference type="PROSITE" id="PS51722"/>
    </source>
</evidence>
<evidence type="ECO:0000256" key="1">
    <source>
        <dbReference type="ARBA" id="ARBA00007249"/>
    </source>
</evidence>
<dbReference type="SUPFAM" id="SSF52540">
    <property type="entry name" value="P-loop containing nucleoside triphosphate hydrolases"/>
    <property type="match status" value="1"/>
</dbReference>
<dbReference type="InterPro" id="IPR000795">
    <property type="entry name" value="T_Tr_GTP-bd_dom"/>
</dbReference>
<dbReference type="CDD" id="cd04165">
    <property type="entry name" value="GTPBP1_like"/>
    <property type="match status" value="1"/>
</dbReference>
<dbReference type="GO" id="GO:0003924">
    <property type="term" value="F:GTPase activity"/>
    <property type="evidence" value="ECO:0007669"/>
    <property type="project" value="InterPro"/>
</dbReference>
<keyword evidence="6" id="KW-1185">Reference proteome</keyword>
<evidence type="ECO:0000256" key="2">
    <source>
        <dbReference type="ARBA" id="ARBA00022741"/>
    </source>
</evidence>
<dbReference type="FunFam" id="3.40.50.300:FF:000091">
    <property type="entry name" value="Probable GTP-binding protein 1"/>
    <property type="match status" value="1"/>
</dbReference>
<dbReference type="Gene3D" id="2.40.30.10">
    <property type="entry name" value="Translation factors"/>
    <property type="match status" value="2"/>
</dbReference>
<feature type="domain" description="Tr-type G" evidence="4">
    <location>
        <begin position="197"/>
        <end position="427"/>
    </location>
</feature>
<dbReference type="GO" id="GO:0005525">
    <property type="term" value="F:GTP binding"/>
    <property type="evidence" value="ECO:0007669"/>
    <property type="project" value="UniProtKB-KW"/>
</dbReference>
<dbReference type="PANTHER" id="PTHR43721:SF9">
    <property type="entry name" value="GTP-BINDING PROTEIN 1"/>
    <property type="match status" value="1"/>
</dbReference>
<protein>
    <recommendedName>
        <fullName evidence="4">Tr-type G domain-containing protein</fullName>
    </recommendedName>
</protein>
<dbReference type="FunFam" id="2.40.30.10:FF:000014">
    <property type="entry name" value="Probable GTP-binding protein 1"/>
    <property type="match status" value="1"/>
</dbReference>
<dbReference type="OrthoDB" id="248233at2759"/>
<dbReference type="Proteomes" id="UP000838763">
    <property type="component" value="Unassembled WGS sequence"/>
</dbReference>
<dbReference type="InterPro" id="IPR035531">
    <property type="entry name" value="GTPBP1-like"/>
</dbReference>
<dbReference type="Gene3D" id="3.40.50.300">
    <property type="entry name" value="P-loop containing nucleotide triphosphate hydrolases"/>
    <property type="match status" value="1"/>
</dbReference>
<sequence>MATKQLPHEKRKTEAVLSDFADYAAKQEQAIRYGAAHVPAPASATQPGAAAEVAASGNELDDLADWADFGDGDGSANNANPSLKDIFLGPEDTSIPLLERFLSKRLDEGGRETVLHLGFENNADSMGLTRDDWTTAYGRLERVAKDLNSVCRVLYTKNVGGPEEVEDGNGAAPKSEKERDCSGKILIRKLPSRPDENIETRIVVVGNVDAGKSSLLGVLVKGDLDDGRGSARVNLFRHKHEIETGRTSSVGMEILGFNAGGEVVVSDIPGRKLTWEEVGKRSAKIITFSDLAGHERYLRTTVFGMLSGSPDYCLLMVAANNGLIGMSKEHLGIAVALNVPVMVIITKIDICPPQILQETITQLTKILKSPGARKIPVFIRDRETCINTATQMVSPRIAPIFQVSNVTGENLDLVRTFLNILPPHGYYNADAPFEFTVNDTFSVPFVGTVVAGIVQSGVVHVGDSVLIGPDSIGQFTTTTVRSIERKRISVQAASAGQSASLALKRMRRKDVRKGMVVLPRIEGQAPPQVYREFVAEVLVLSHATTIKTRYQAMLHVGSISQTCAIIDVDRPYIRTGDKATVAFRFVQRPEFVRPGERILIREGRTKGLGIIKAVGYDPNDPIWQPKDAESSAK</sequence>
<dbReference type="Pfam" id="PF00009">
    <property type="entry name" value="GTP_EFTU"/>
    <property type="match status" value="1"/>
</dbReference>
<dbReference type="EMBL" id="CALLCH030000019">
    <property type="protein sequence ID" value="CAI4219018.1"/>
    <property type="molecule type" value="Genomic_DNA"/>
</dbReference>
<reference evidence="5" key="1">
    <citation type="submission" date="2022-11" db="EMBL/GenBank/DDBJ databases">
        <authorList>
            <person name="Scott C."/>
            <person name="Bruce N."/>
        </authorList>
    </citation>
    <scope>NUCLEOTIDE SEQUENCE</scope>
</reference>
<dbReference type="CDD" id="cd03694">
    <property type="entry name" value="GTPBP_II"/>
    <property type="match status" value="1"/>
</dbReference>
<dbReference type="InterPro" id="IPR050055">
    <property type="entry name" value="EF-Tu_GTPase"/>
</dbReference>
<dbReference type="Pfam" id="PF03144">
    <property type="entry name" value="GTP_EFTU_D2"/>
    <property type="match status" value="1"/>
</dbReference>
<name>A0A9P1HAG6_9PEZI</name>
<dbReference type="PANTHER" id="PTHR43721">
    <property type="entry name" value="ELONGATION FACTOR TU-RELATED"/>
    <property type="match status" value="1"/>
</dbReference>
<dbReference type="SUPFAM" id="SSF50447">
    <property type="entry name" value="Translation proteins"/>
    <property type="match status" value="1"/>
</dbReference>
<evidence type="ECO:0000313" key="6">
    <source>
        <dbReference type="Proteomes" id="UP000838763"/>
    </source>
</evidence>
<organism evidence="5 6">
    <name type="scientific">Parascedosporium putredinis</name>
    <dbReference type="NCBI Taxonomy" id="1442378"/>
    <lineage>
        <taxon>Eukaryota</taxon>
        <taxon>Fungi</taxon>
        <taxon>Dikarya</taxon>
        <taxon>Ascomycota</taxon>
        <taxon>Pezizomycotina</taxon>
        <taxon>Sordariomycetes</taxon>
        <taxon>Hypocreomycetidae</taxon>
        <taxon>Microascales</taxon>
        <taxon>Microascaceae</taxon>
        <taxon>Parascedosporium</taxon>
    </lineage>
</organism>
<proteinExistence type="inferred from homology"/>
<dbReference type="InterPro" id="IPR027417">
    <property type="entry name" value="P-loop_NTPase"/>
</dbReference>
<evidence type="ECO:0000256" key="3">
    <source>
        <dbReference type="ARBA" id="ARBA00023134"/>
    </source>
</evidence>
<comment type="similarity">
    <text evidence="1">Belongs to the TRAFAC class translation factor GTPase superfamily. Classic translation factor GTPase family. EF-Tu/EF-1A subfamily.</text>
</comment>
<keyword evidence="3" id="KW-0342">GTP-binding</keyword>
<dbReference type="PROSITE" id="PS51722">
    <property type="entry name" value="G_TR_2"/>
    <property type="match status" value="1"/>
</dbReference>
<gene>
    <name evidence="5" type="ORF">PPNO1_LOCUS8589</name>
</gene>